<dbReference type="GO" id="GO:0000045">
    <property type="term" value="P:autophagosome assembly"/>
    <property type="evidence" value="ECO:0000318"/>
    <property type="project" value="GO_Central"/>
</dbReference>
<dbReference type="GO" id="GO:0034727">
    <property type="term" value="P:piecemeal microautophagy of the nucleus"/>
    <property type="evidence" value="ECO:0000318"/>
    <property type="project" value="GO_Central"/>
</dbReference>
<evidence type="ECO:0000256" key="6">
    <source>
        <dbReference type="ARBA" id="ARBA00022801"/>
    </source>
</evidence>
<keyword evidence="7" id="KW-0788">Thiol protease</keyword>
<reference evidence="13 15" key="2">
    <citation type="journal article" date="2013" name="Nature">
        <title>Insights into bilaterian evolution from three spiralian genomes.</title>
        <authorList>
            <person name="Simakov O."/>
            <person name="Marletaz F."/>
            <person name="Cho S.J."/>
            <person name="Edsinger-Gonzales E."/>
            <person name="Havlak P."/>
            <person name="Hellsten U."/>
            <person name="Kuo D.H."/>
            <person name="Larsson T."/>
            <person name="Lv J."/>
            <person name="Arendt D."/>
            <person name="Savage R."/>
            <person name="Osoegawa K."/>
            <person name="de Jong P."/>
            <person name="Grimwood J."/>
            <person name="Chapman J.A."/>
            <person name="Shapiro H."/>
            <person name="Aerts A."/>
            <person name="Otillar R.P."/>
            <person name="Terry A.Y."/>
            <person name="Boore J.L."/>
            <person name="Grigoriev I.V."/>
            <person name="Lindberg D.R."/>
            <person name="Seaver E.C."/>
            <person name="Weisblat D.A."/>
            <person name="Putnam N.H."/>
            <person name="Rokhsar D.S."/>
        </authorList>
    </citation>
    <scope>NUCLEOTIDE SEQUENCE</scope>
</reference>
<reference evidence="14" key="3">
    <citation type="submission" date="2015-06" db="UniProtKB">
        <authorList>
            <consortium name="EnsemblMetazoa"/>
        </authorList>
    </citation>
    <scope>IDENTIFICATION</scope>
</reference>
<dbReference type="EMBL" id="AMQM01000112">
    <property type="status" value="NOT_ANNOTATED_CDS"/>
    <property type="molecule type" value="Genomic_DNA"/>
</dbReference>
<dbReference type="InterPro" id="IPR046792">
    <property type="entry name" value="Peptidase_C54_cat"/>
</dbReference>
<evidence type="ECO:0000256" key="4">
    <source>
        <dbReference type="ARBA" id="ARBA00022490"/>
    </source>
</evidence>
<gene>
    <name evidence="14" type="primary">20194724</name>
    <name evidence="13" type="ORF">HELRODRAFT_105249</name>
</gene>
<accession>T1EDS2</accession>
<protein>
    <recommendedName>
        <fullName evidence="11">Cysteine protease</fullName>
        <ecNumber evidence="11">3.4.22.-</ecNumber>
    </recommendedName>
</protein>
<evidence type="ECO:0000256" key="3">
    <source>
        <dbReference type="ARBA" id="ARBA00022448"/>
    </source>
</evidence>
<dbReference type="CTD" id="20194724"/>
<dbReference type="Pfam" id="PF03416">
    <property type="entry name" value="Peptidase_C54"/>
    <property type="match status" value="1"/>
</dbReference>
<evidence type="ECO:0000313" key="15">
    <source>
        <dbReference type="Proteomes" id="UP000015101"/>
    </source>
</evidence>
<keyword evidence="8 11" id="KW-0653">Protein transport</keyword>
<dbReference type="InterPro" id="IPR038765">
    <property type="entry name" value="Papain-like_cys_pep_sf"/>
</dbReference>
<dbReference type="FunCoup" id="T1EDS2">
    <property type="interactions" value="512"/>
</dbReference>
<name>T1EDS2_HELRO</name>
<evidence type="ECO:0000256" key="1">
    <source>
        <dbReference type="ARBA" id="ARBA00004496"/>
    </source>
</evidence>
<dbReference type="EnsemblMetazoa" id="HelroT105249">
    <property type="protein sequence ID" value="HelroP105249"/>
    <property type="gene ID" value="HelroG105249"/>
</dbReference>
<dbReference type="AlphaFoldDB" id="T1EDS2"/>
<organism evidence="14 15">
    <name type="scientific">Helobdella robusta</name>
    <name type="common">Californian leech</name>
    <dbReference type="NCBI Taxonomy" id="6412"/>
    <lineage>
        <taxon>Eukaryota</taxon>
        <taxon>Metazoa</taxon>
        <taxon>Spiralia</taxon>
        <taxon>Lophotrochozoa</taxon>
        <taxon>Annelida</taxon>
        <taxon>Clitellata</taxon>
        <taxon>Hirudinea</taxon>
        <taxon>Rhynchobdellida</taxon>
        <taxon>Glossiphoniidae</taxon>
        <taxon>Helobdella</taxon>
    </lineage>
</organism>
<dbReference type="GO" id="GO:0000423">
    <property type="term" value="P:mitophagy"/>
    <property type="evidence" value="ECO:0000318"/>
    <property type="project" value="GO_Central"/>
</dbReference>
<evidence type="ECO:0000256" key="7">
    <source>
        <dbReference type="ARBA" id="ARBA00022807"/>
    </source>
</evidence>
<dbReference type="SUPFAM" id="SSF54001">
    <property type="entry name" value="Cysteine proteinases"/>
    <property type="match status" value="1"/>
</dbReference>
<comment type="catalytic activity">
    <reaction evidence="10">
        <text>[protein]-C-terminal L-amino acid-glycyl-phosphatidylethanolamide + H2O = [protein]-C-terminal L-amino acid-glycine + a 1,2-diacyl-sn-glycero-3-phosphoethanolamine</text>
        <dbReference type="Rhea" id="RHEA:67548"/>
        <dbReference type="Rhea" id="RHEA-COMP:17323"/>
        <dbReference type="Rhea" id="RHEA-COMP:17324"/>
        <dbReference type="ChEBI" id="CHEBI:15377"/>
        <dbReference type="ChEBI" id="CHEBI:64612"/>
        <dbReference type="ChEBI" id="CHEBI:172940"/>
        <dbReference type="ChEBI" id="CHEBI:172941"/>
    </reaction>
    <physiologicalReaction direction="left-to-right" evidence="10">
        <dbReference type="Rhea" id="RHEA:67549"/>
    </physiologicalReaction>
</comment>
<dbReference type="GO" id="GO:0035973">
    <property type="term" value="P:aggrephagy"/>
    <property type="evidence" value="ECO:0000318"/>
    <property type="project" value="GO_Central"/>
</dbReference>
<dbReference type="Proteomes" id="UP000015101">
    <property type="component" value="Unassembled WGS sequence"/>
</dbReference>
<dbReference type="KEGG" id="hro:HELRODRAFT_105249"/>
<dbReference type="InParanoid" id="T1EDS2"/>
<evidence type="ECO:0000256" key="5">
    <source>
        <dbReference type="ARBA" id="ARBA00022670"/>
    </source>
</evidence>
<evidence type="ECO:0000256" key="2">
    <source>
        <dbReference type="ARBA" id="ARBA00010958"/>
    </source>
</evidence>
<keyword evidence="9 11" id="KW-0072">Autophagy</keyword>
<dbReference type="EMBL" id="AMQM01000111">
    <property type="status" value="NOT_ANNOTATED_CDS"/>
    <property type="molecule type" value="Genomic_DNA"/>
</dbReference>
<evidence type="ECO:0000256" key="11">
    <source>
        <dbReference type="RuleBase" id="RU363115"/>
    </source>
</evidence>
<dbReference type="HOGENOM" id="CLU_021259_0_1_1"/>
<dbReference type="GO" id="GO:0015031">
    <property type="term" value="P:protein transport"/>
    <property type="evidence" value="ECO:0007669"/>
    <property type="project" value="UniProtKB-KW"/>
</dbReference>
<dbReference type="GO" id="GO:0019786">
    <property type="term" value="F:protein-phosphatidylethanolamide deconjugating activity"/>
    <property type="evidence" value="ECO:0000318"/>
    <property type="project" value="GO_Central"/>
</dbReference>
<comment type="similarity">
    <text evidence="2 11">Belongs to the peptidase C54 family.</text>
</comment>
<dbReference type="GeneID" id="20194724"/>
<dbReference type="GO" id="GO:0004197">
    <property type="term" value="F:cysteine-type endopeptidase activity"/>
    <property type="evidence" value="ECO:0000318"/>
    <property type="project" value="GO_Central"/>
</dbReference>
<dbReference type="PANTHER" id="PTHR22624">
    <property type="entry name" value="CYSTEINE PROTEASE ATG4"/>
    <property type="match status" value="1"/>
</dbReference>
<dbReference type="EMBL" id="KB095811">
    <property type="protein sequence ID" value="ESO12244.1"/>
    <property type="molecule type" value="Genomic_DNA"/>
</dbReference>
<comment type="function">
    <text evidence="11">Cysteine protease that plays a key role in autophagy by mediating both proteolytic activation and delipidation of ATG8 family proteins.</text>
</comment>
<evidence type="ECO:0000256" key="8">
    <source>
        <dbReference type="ARBA" id="ARBA00022927"/>
    </source>
</evidence>
<feature type="domain" description="Peptidase C54 catalytic" evidence="12">
    <location>
        <begin position="70"/>
        <end position="360"/>
    </location>
</feature>
<evidence type="ECO:0000256" key="9">
    <source>
        <dbReference type="ARBA" id="ARBA00023006"/>
    </source>
</evidence>
<keyword evidence="3" id="KW-0813">Transport</keyword>
<evidence type="ECO:0000313" key="14">
    <source>
        <dbReference type="EnsemblMetazoa" id="HelroP105249"/>
    </source>
</evidence>
<dbReference type="eggNOG" id="KOG2674">
    <property type="taxonomic scope" value="Eukaryota"/>
</dbReference>
<dbReference type="GO" id="GO:0016485">
    <property type="term" value="P:protein processing"/>
    <property type="evidence" value="ECO:0000318"/>
    <property type="project" value="GO_Central"/>
</dbReference>
<keyword evidence="5 11" id="KW-0645">Protease</keyword>
<keyword evidence="15" id="KW-1185">Reference proteome</keyword>
<keyword evidence="6 11" id="KW-0378">Hydrolase</keyword>
<sequence length="413" mass="48005">MQSLVSFFLDKIVFECSFHIFKIKLYLFLIATVLQSSYEDFLEESGFPLTNEPVWFLGKQYIVPAEKTILEEDVLTRFWFTYRKGFTAIGGTGPTTDQGWGCMLRCGQMMVAHSLVCRHLDRDWKWCHKKTTSKHMQMQARYKYQQQIYTKILKLFLDERDSYYSVQQITSMGASEGKNVGEWFGPNTIAHVLKKVCCYDIWSNIVIHVSMDNTVVISDIVEQCKVGFSDRTPENTDSDYNRSSWRPLLLIIPLRLGVSEINIAYYDQLKACLRLKQSAGVLGGRPNHAFWIVGYTENYFFYFDPHTTQQAVKSSQPASSLHETYHLKYPSSHIHIKDLDPSIATGFFCQTEEDFTNLCSNFRENIIKTSISPMFELLQTRPAHFTEYEPNVQEGKSVEDFEQLKYEEDFEIL</sequence>
<evidence type="ECO:0000259" key="12">
    <source>
        <dbReference type="Pfam" id="PF03416"/>
    </source>
</evidence>
<dbReference type="OrthoDB" id="2960936at2759"/>
<comment type="subcellular location">
    <subcellularLocation>
        <location evidence="1 11">Cytoplasm</location>
    </subcellularLocation>
</comment>
<dbReference type="PANTHER" id="PTHR22624:SF49">
    <property type="entry name" value="CYSTEINE PROTEASE"/>
    <property type="match status" value="1"/>
</dbReference>
<dbReference type="GO" id="GO:0005737">
    <property type="term" value="C:cytoplasm"/>
    <property type="evidence" value="ECO:0000318"/>
    <property type="project" value="GO_Central"/>
</dbReference>
<keyword evidence="4 11" id="KW-0963">Cytoplasm</keyword>
<proteinExistence type="inferred from homology"/>
<dbReference type="RefSeq" id="XP_009008964.1">
    <property type="nucleotide sequence ID" value="XM_009010716.1"/>
</dbReference>
<dbReference type="STRING" id="6412.T1EDS2"/>
<dbReference type="EC" id="3.4.22.-" evidence="11"/>
<reference evidence="15" key="1">
    <citation type="submission" date="2012-12" db="EMBL/GenBank/DDBJ databases">
        <authorList>
            <person name="Hellsten U."/>
            <person name="Grimwood J."/>
            <person name="Chapman J.A."/>
            <person name="Shapiro H."/>
            <person name="Aerts A."/>
            <person name="Otillar R.P."/>
            <person name="Terry A.Y."/>
            <person name="Boore J.L."/>
            <person name="Simakov O."/>
            <person name="Marletaz F."/>
            <person name="Cho S.-J."/>
            <person name="Edsinger-Gonzales E."/>
            <person name="Havlak P."/>
            <person name="Kuo D.-H."/>
            <person name="Larsson T."/>
            <person name="Lv J."/>
            <person name="Arendt D."/>
            <person name="Savage R."/>
            <person name="Osoegawa K."/>
            <person name="de Jong P."/>
            <person name="Lindberg D.R."/>
            <person name="Seaver E.C."/>
            <person name="Weisblat D.A."/>
            <person name="Putnam N.H."/>
            <person name="Grigoriev I.V."/>
            <person name="Rokhsar D.S."/>
        </authorList>
    </citation>
    <scope>NUCLEOTIDE SEQUENCE</scope>
</reference>
<evidence type="ECO:0000256" key="10">
    <source>
        <dbReference type="ARBA" id="ARBA00029362"/>
    </source>
</evidence>
<dbReference type="InterPro" id="IPR005078">
    <property type="entry name" value="Peptidase_C54"/>
</dbReference>
<evidence type="ECO:0000313" key="13">
    <source>
        <dbReference type="EMBL" id="ESO12244.1"/>
    </source>
</evidence>
<dbReference type="OMA" id="PDETFHC"/>